<sequence length="143" mass="15621">MTKISLKTLALAYITTFIVFGAIDSVWLSTMTSLVYRPVMGDMLLPSFRLAPAVIFYLLYIGGLTLMAVRPALIAGGVGAAVRQGAAIGFMSYMTYDLTNHAVMKNWSTLLSVADIIWGTLLSGLASALATWIVLRFFRTKHH</sequence>
<comment type="caution">
    <text evidence="2">The sequence shown here is derived from an EMBL/GenBank/DDBJ whole genome shotgun (WGS) entry which is preliminary data.</text>
</comment>
<dbReference type="Proteomes" id="UP000585437">
    <property type="component" value="Unassembled WGS sequence"/>
</dbReference>
<organism evidence="2 3">
    <name type="scientific">Rhizobium soli</name>
    <dbReference type="NCBI Taxonomy" id="424798"/>
    <lineage>
        <taxon>Bacteria</taxon>
        <taxon>Pseudomonadati</taxon>
        <taxon>Pseudomonadota</taxon>
        <taxon>Alphaproteobacteria</taxon>
        <taxon>Hyphomicrobiales</taxon>
        <taxon>Rhizobiaceae</taxon>
        <taxon>Rhizobium/Agrobacterium group</taxon>
        <taxon>Rhizobium</taxon>
    </lineage>
</organism>
<keyword evidence="1" id="KW-0812">Transmembrane</keyword>
<feature type="transmembrane region" description="Helical" evidence="1">
    <location>
        <begin position="9"/>
        <end position="28"/>
    </location>
</feature>
<keyword evidence="1" id="KW-0472">Membrane</keyword>
<accession>A0A7X0JNQ1</accession>
<feature type="transmembrane region" description="Helical" evidence="1">
    <location>
        <begin position="116"/>
        <end position="138"/>
    </location>
</feature>
<protein>
    <submittedName>
        <fullName evidence="2">Putative membrane protein</fullName>
    </submittedName>
</protein>
<feature type="transmembrane region" description="Helical" evidence="1">
    <location>
        <begin position="48"/>
        <end position="66"/>
    </location>
</feature>
<dbReference type="EMBL" id="JACHBU010000013">
    <property type="protein sequence ID" value="MBB6510996.1"/>
    <property type="molecule type" value="Genomic_DNA"/>
</dbReference>
<evidence type="ECO:0000256" key="1">
    <source>
        <dbReference type="SAM" id="Phobius"/>
    </source>
</evidence>
<dbReference type="InterPro" id="IPR018687">
    <property type="entry name" value="DUF2177_membr"/>
</dbReference>
<keyword evidence="3" id="KW-1185">Reference proteome</keyword>
<feature type="transmembrane region" description="Helical" evidence="1">
    <location>
        <begin position="73"/>
        <end position="96"/>
    </location>
</feature>
<evidence type="ECO:0000313" key="3">
    <source>
        <dbReference type="Proteomes" id="UP000585437"/>
    </source>
</evidence>
<name>A0A7X0JNQ1_9HYPH</name>
<dbReference type="AlphaFoldDB" id="A0A7X0JNQ1"/>
<dbReference type="Pfam" id="PF09945">
    <property type="entry name" value="DUF2177"/>
    <property type="match status" value="1"/>
</dbReference>
<gene>
    <name evidence="2" type="ORF">F4695_004389</name>
</gene>
<reference evidence="2 3" key="1">
    <citation type="submission" date="2020-08" db="EMBL/GenBank/DDBJ databases">
        <title>The Agave Microbiome: Exploring the role of microbial communities in plant adaptations to desert environments.</title>
        <authorList>
            <person name="Partida-Martinez L.P."/>
        </authorList>
    </citation>
    <scope>NUCLEOTIDE SEQUENCE [LARGE SCALE GENOMIC DNA]</scope>
    <source>
        <strain evidence="2 3">AS3.12</strain>
    </source>
</reference>
<evidence type="ECO:0000313" key="2">
    <source>
        <dbReference type="EMBL" id="MBB6510996.1"/>
    </source>
</evidence>
<keyword evidence="1" id="KW-1133">Transmembrane helix</keyword>
<proteinExistence type="predicted"/>